<dbReference type="Pfam" id="PF12275">
    <property type="entry name" value="DUF3616"/>
    <property type="match status" value="1"/>
</dbReference>
<dbReference type="Proteomes" id="UP000020218">
    <property type="component" value="Unassembled WGS sequence"/>
</dbReference>
<sequence>MSPDDHPRFRPLTGCYEPSGIFQLDDGRFIVVEDEEQWPLSLLQLDAHGPVDCTRLRLPATAGDDGDHWRFDDLEAVTGDHAGCVYAITSHSRSKAGDARPAREKLLRFRVAAGEMAEARVVVDLKQALTAAHPLLAAAADIRRVKKDGGLNIEGLAMRADRRVLMLGFRSPLFDGRAIIACIDNPDAMFDAGRQPQIANQLVSLDLHGQGIRAVAHVPVLDGYLVVAGPVGREPTPFALWFWRGGQQDRPQRVSVRGLRGLGHAEGVASAQIGGRQWAILVSDDGSRADGRCANYLLLDPQQLQIGHG</sequence>
<dbReference type="EMBL" id="JFAX01000024">
    <property type="protein sequence ID" value="EXI65348.1"/>
    <property type="molecule type" value="Genomic_DNA"/>
</dbReference>
<keyword evidence="3" id="KW-1185">Reference proteome</keyword>
<dbReference type="AlphaFoldDB" id="A0A011M6U3"/>
<dbReference type="InterPro" id="IPR022060">
    <property type="entry name" value="DUF3616"/>
</dbReference>
<evidence type="ECO:0000313" key="3">
    <source>
        <dbReference type="Proteomes" id="UP000020218"/>
    </source>
</evidence>
<comment type="caution">
    <text evidence="2">The sequence shown here is derived from an EMBL/GenBank/DDBJ whole genome shotgun (WGS) entry which is preliminary data.</text>
</comment>
<evidence type="ECO:0000259" key="1">
    <source>
        <dbReference type="Pfam" id="PF12275"/>
    </source>
</evidence>
<protein>
    <recommendedName>
        <fullName evidence="1">DUF3616 domain-containing protein</fullName>
    </recommendedName>
</protein>
<accession>A0A011M6U3</accession>
<name>A0A011M6U3_9PROT</name>
<evidence type="ECO:0000313" key="2">
    <source>
        <dbReference type="EMBL" id="EXI65348.1"/>
    </source>
</evidence>
<proteinExistence type="predicted"/>
<reference evidence="2" key="1">
    <citation type="submission" date="2014-02" db="EMBL/GenBank/DDBJ databases">
        <title>Expanding our view of genomic diversity in Candidatus Accumulibacter clades.</title>
        <authorList>
            <person name="Skennerton C.T."/>
            <person name="Barr J.J."/>
            <person name="Slater F.R."/>
            <person name="Bond P.L."/>
            <person name="Tyson G.W."/>
        </authorList>
    </citation>
    <scope>NUCLEOTIDE SEQUENCE [LARGE SCALE GENOMIC DNA]</scope>
</reference>
<gene>
    <name evidence="2" type="ORF">AW08_03268</name>
</gene>
<feature type="domain" description="DUF3616" evidence="1">
    <location>
        <begin position="72"/>
        <end position="285"/>
    </location>
</feature>
<dbReference type="PATRIC" id="fig|1454001.3.peg.3315"/>
<dbReference type="STRING" id="1454001.AW08_03268"/>
<organism evidence="2 3">
    <name type="scientific">Candidatus Accumulibacter adjunctus</name>
    <dbReference type="NCBI Taxonomy" id="1454001"/>
    <lineage>
        <taxon>Bacteria</taxon>
        <taxon>Pseudomonadati</taxon>
        <taxon>Pseudomonadota</taxon>
        <taxon>Betaproteobacteria</taxon>
        <taxon>Candidatus Accumulibacter</taxon>
    </lineage>
</organism>